<keyword evidence="3" id="KW-0808">Transferase</keyword>
<reference evidence="3 4" key="1">
    <citation type="submission" date="2018-11" db="EMBL/GenBank/DDBJ databases">
        <authorList>
            <person name="Ye M.-Q."/>
            <person name="Du Z.-J."/>
        </authorList>
    </citation>
    <scope>NUCLEOTIDE SEQUENCE [LARGE SCALE GENOMIC DNA]</scope>
    <source>
        <strain evidence="3 4">U0105</strain>
    </source>
</reference>
<dbReference type="Pfam" id="PF00534">
    <property type="entry name" value="Glycos_transf_1"/>
    <property type="match status" value="1"/>
</dbReference>
<protein>
    <submittedName>
        <fullName evidence="3">Glycosyltransferase</fullName>
    </submittedName>
</protein>
<dbReference type="CDD" id="cd03811">
    <property type="entry name" value="GT4_GT28_WabH-like"/>
    <property type="match status" value="1"/>
</dbReference>
<evidence type="ECO:0000259" key="1">
    <source>
        <dbReference type="Pfam" id="PF00534"/>
    </source>
</evidence>
<dbReference type="RefSeq" id="WP_124027028.1">
    <property type="nucleotide sequence ID" value="NZ_JBHRSN010000015.1"/>
</dbReference>
<dbReference type="OrthoDB" id="9792269at2"/>
<dbReference type="PANTHER" id="PTHR12526:SF638">
    <property type="entry name" value="SPORE COAT PROTEIN SA"/>
    <property type="match status" value="1"/>
</dbReference>
<dbReference type="Pfam" id="PF13439">
    <property type="entry name" value="Glyco_transf_4"/>
    <property type="match status" value="1"/>
</dbReference>
<feature type="domain" description="Glycosyltransferase subfamily 4-like N-terminal" evidence="2">
    <location>
        <begin position="24"/>
        <end position="193"/>
    </location>
</feature>
<gene>
    <name evidence="3" type="ORF">DRW07_06175</name>
</gene>
<feature type="domain" description="Glycosyl transferase family 1" evidence="1">
    <location>
        <begin position="203"/>
        <end position="344"/>
    </location>
</feature>
<dbReference type="InterPro" id="IPR001296">
    <property type="entry name" value="Glyco_trans_1"/>
</dbReference>
<dbReference type="GO" id="GO:1901135">
    <property type="term" value="P:carbohydrate derivative metabolic process"/>
    <property type="evidence" value="ECO:0007669"/>
    <property type="project" value="UniProtKB-ARBA"/>
</dbReference>
<evidence type="ECO:0000259" key="2">
    <source>
        <dbReference type="Pfam" id="PF13439"/>
    </source>
</evidence>
<accession>A0A3N5Y2B0</accession>
<dbReference type="Proteomes" id="UP000275281">
    <property type="component" value="Unassembled WGS sequence"/>
</dbReference>
<evidence type="ECO:0000313" key="4">
    <source>
        <dbReference type="Proteomes" id="UP000275281"/>
    </source>
</evidence>
<dbReference type="AlphaFoldDB" id="A0A3N5Y2B0"/>
<proteinExistence type="predicted"/>
<dbReference type="GO" id="GO:0016757">
    <property type="term" value="F:glycosyltransferase activity"/>
    <property type="evidence" value="ECO:0007669"/>
    <property type="project" value="InterPro"/>
</dbReference>
<evidence type="ECO:0000313" key="3">
    <source>
        <dbReference type="EMBL" id="RPJ67123.1"/>
    </source>
</evidence>
<keyword evidence="4" id="KW-1185">Reference proteome</keyword>
<organism evidence="3 4">
    <name type="scientific">Alteromonas sediminis</name>
    <dbReference type="NCBI Taxonomy" id="2259342"/>
    <lineage>
        <taxon>Bacteria</taxon>
        <taxon>Pseudomonadati</taxon>
        <taxon>Pseudomonadota</taxon>
        <taxon>Gammaproteobacteria</taxon>
        <taxon>Alteromonadales</taxon>
        <taxon>Alteromonadaceae</taxon>
        <taxon>Alteromonas/Salinimonas group</taxon>
        <taxon>Alteromonas</taxon>
    </lineage>
</organism>
<dbReference type="PANTHER" id="PTHR12526">
    <property type="entry name" value="GLYCOSYLTRANSFERASE"/>
    <property type="match status" value="1"/>
</dbReference>
<dbReference type="SUPFAM" id="SSF53756">
    <property type="entry name" value="UDP-Glycosyltransferase/glycogen phosphorylase"/>
    <property type="match status" value="1"/>
</dbReference>
<comment type="caution">
    <text evidence="3">The sequence shown here is derived from an EMBL/GenBank/DDBJ whole genome shotgun (WGS) entry which is preliminary data.</text>
</comment>
<dbReference type="InterPro" id="IPR028098">
    <property type="entry name" value="Glyco_trans_4-like_N"/>
</dbReference>
<dbReference type="EMBL" id="RPOK01000002">
    <property type="protein sequence ID" value="RPJ67123.1"/>
    <property type="molecule type" value="Genomic_DNA"/>
</dbReference>
<name>A0A3N5Y2B0_9ALTE</name>
<sequence length="371" mass="41312">MQPDALPDTEPKRFAIHIDNLVGGGAENVMLTLARALKEKGHSAHFFLLNQAIGYAIPDNLPIHVLCPQDRLSKIAGFFRVRASAKLLEEKVTAVEQACGKFDIHIVNLDATTAVLSHTSLPNKYFVVHNSIRQELKRERKMGPVKYLKKRLQKACFSGKNLICVSRGLASEIEQLRWIAPRSVTAIYNPCDKAKILALSQQENPAIPTEPYLIHVGRFARQKRHDILFEAIKQVPDIPLVLLCRKTNKLLKMAERHGVKDRLILPGFQSNPYNWLARARLKVLSSDYEGLSMVLIESLMCGTPVVSTECDFGPSEILSGHLSQFLSATGDANALTKNINHALSVDANLTTSPILEEVEANKVADRYLQLI</sequence>
<dbReference type="Gene3D" id="3.40.50.2000">
    <property type="entry name" value="Glycogen Phosphorylase B"/>
    <property type="match status" value="2"/>
</dbReference>